<dbReference type="GO" id="GO:0008270">
    <property type="term" value="F:zinc ion binding"/>
    <property type="evidence" value="ECO:0007669"/>
    <property type="project" value="InterPro"/>
</dbReference>
<reference evidence="12 13" key="1">
    <citation type="submission" date="2019-06" db="EMBL/GenBank/DDBJ databases">
        <authorList>
            <person name="Palmer J.M."/>
        </authorList>
    </citation>
    <scope>NUCLEOTIDE SEQUENCE [LARGE SCALE GENOMIC DNA]</scope>
    <source>
        <strain evidence="12 13">TWF703</strain>
    </source>
</reference>
<dbReference type="GO" id="GO:0005524">
    <property type="term" value="F:ATP binding"/>
    <property type="evidence" value="ECO:0007669"/>
    <property type="project" value="UniProtKB-KW"/>
</dbReference>
<dbReference type="EC" id="6.1.1.17" evidence="2"/>
<gene>
    <name evidence="12" type="primary">MSE1</name>
    <name evidence="12" type="ORF">TWF703_009825</name>
</gene>
<dbReference type="GO" id="GO:0005739">
    <property type="term" value="C:mitochondrion"/>
    <property type="evidence" value="ECO:0007669"/>
    <property type="project" value="TreeGrafter"/>
</dbReference>
<dbReference type="Proteomes" id="UP000480548">
    <property type="component" value="Unassembled WGS sequence"/>
</dbReference>
<dbReference type="SUPFAM" id="SSF52374">
    <property type="entry name" value="Nucleotidylyl transferase"/>
    <property type="match status" value="1"/>
</dbReference>
<sequence length="1061" mass="118806">MIRPNGLLIARRILHRRPLATSWICESCRTFSTGRAKIADPTSPARTRFAPSPTGYLHLGSLRTALFNYLLAKRTGGQFLLRIEDTDEYKELKRLCPQVGGNYGPYRQSERSHIHKEYAEQLLETKHGYRCFCSIERLRSLAEQRRALGLTSEYDRTCASLDPTESATRAAAGEPYVVRLKVPDVYPMFTDAVHGRIKPGRATVRHGEPAFEDPILLKQDGLPTYHLANVVDDHLMNITHVIRGAEWLPSTPKHVFMYQAFGWEPPVFCHVGLLMDMEGHKLSKRTGDVHISEYRDKGYLSEALLNFVALLGWNNRLKSDVLPLEALVENFSIKDLTKGNTKVNFGKLDYLQKAFIAAYSVPEDGDTNKSSSFTASIVEAVQNAVAVRFPQVPEELRHPEYIAAILESDMKNYITPVKFVESHDYFFLPNPDWDSIEANVYREKMTGEDVIKGKDALATIVNTMKKRPSDMLEWNDDYITRILGDNWQDEDSKKMVQRNLRYALAGGKGGPGIHKIMMILGEEEVIRSAWKIGRIIGVLPANGAVPEPYPAKSYINISTKPKDCTEMSVGPKRLNPKLDKTTGFEADEGGKKRGIVSFQGIQIKQGNAAKNPLSEVKYIALWVNKNCESVPQAIIHFWEDYPGAFQDVNFAMLETAIKVHEHPFDLEKMGWWSWGEVQPLEDGTDRFPWVPEGGVAWRVSKVLRSRDRYGIYVVVPNVIKVGNFVTIPGIGAEKDKTTWVTEDSSRGIAWSTGFLHDYTLPEFDNGLIAVPKHQHEVGVGEKATMEEKLAKSEANRRSRESVRIVSSGAYIRDQGAALMFAKENQRIKAAARAKKLADPNANSGAGADADTNSDLPGKAGGGDSRDTDQIAIPPASNAVVEPSSFITSLYESGAAHLLRQAQVAKNQLSYEFQQLSADQMADLQMDQISLLPPIQLVDLLYFTRVRRELTDAGYDHDTATATLQQGLSKLRDERDRPLGGSAADSGSQYTYELESEQTAPDQLGTDEIRRMQEFEEILKKEEDGLVKTEYGQVKTEDGQTKIEDGQVKMEEEKIEGDLEIE</sequence>
<keyword evidence="3 12" id="KW-0436">Ligase</keyword>
<dbReference type="PANTHER" id="PTHR43311:SF2">
    <property type="entry name" value="GLUTAMATE--TRNA LIGASE, MITOCHONDRIAL-RELATED"/>
    <property type="match status" value="1"/>
</dbReference>
<dbReference type="GO" id="GO:0000049">
    <property type="term" value="F:tRNA binding"/>
    <property type="evidence" value="ECO:0007669"/>
    <property type="project" value="InterPro"/>
</dbReference>
<dbReference type="CDD" id="cd00808">
    <property type="entry name" value="GluRS_core"/>
    <property type="match status" value="1"/>
</dbReference>
<dbReference type="InterPro" id="IPR004527">
    <property type="entry name" value="Glu-tRNA-ligase_bac/mito"/>
</dbReference>
<feature type="compositionally biased region" description="Acidic residues" evidence="9">
    <location>
        <begin position="1052"/>
        <end position="1061"/>
    </location>
</feature>
<dbReference type="InterPro" id="IPR020058">
    <property type="entry name" value="Glu/Gln-tRNA-synth_Ib_cat-dom"/>
</dbReference>
<evidence type="ECO:0000256" key="9">
    <source>
        <dbReference type="SAM" id="MobiDB-lite"/>
    </source>
</evidence>
<evidence type="ECO:0000256" key="3">
    <source>
        <dbReference type="ARBA" id="ARBA00022598"/>
    </source>
</evidence>
<dbReference type="GO" id="GO:0006424">
    <property type="term" value="P:glutamyl-tRNA aminoacylation"/>
    <property type="evidence" value="ECO:0007669"/>
    <property type="project" value="InterPro"/>
</dbReference>
<comment type="caution">
    <text evidence="12">The sequence shown here is derived from an EMBL/GenBank/DDBJ whole genome shotgun (WGS) entry which is preliminary data.</text>
</comment>
<protein>
    <recommendedName>
        <fullName evidence="2">glutamate--tRNA ligase</fullName>
        <ecNumber evidence="2">6.1.1.17</ecNumber>
    </recommendedName>
    <alternativeName>
        <fullName evidence="8">Glutamyl-tRNA synthetase</fullName>
    </alternativeName>
</protein>
<name>A0A7C8NTS8_ORBOL</name>
<evidence type="ECO:0000256" key="7">
    <source>
        <dbReference type="ARBA" id="ARBA00023146"/>
    </source>
</evidence>
<dbReference type="NCBIfam" id="TIGR00464">
    <property type="entry name" value="gltX_bact"/>
    <property type="match status" value="1"/>
</dbReference>
<dbReference type="PANTHER" id="PTHR43311">
    <property type="entry name" value="GLUTAMATE--TRNA LIGASE"/>
    <property type="match status" value="1"/>
</dbReference>
<evidence type="ECO:0000256" key="1">
    <source>
        <dbReference type="ARBA" id="ARBA00007894"/>
    </source>
</evidence>
<dbReference type="InterPro" id="IPR014729">
    <property type="entry name" value="Rossmann-like_a/b/a_fold"/>
</dbReference>
<feature type="domain" description="Aminoacyl-tRNA synthetase class I anticodon-binding" evidence="11">
    <location>
        <begin position="400"/>
        <end position="527"/>
    </location>
</feature>
<feature type="compositionally biased region" description="Basic and acidic residues" evidence="9">
    <location>
        <begin position="1034"/>
        <end position="1051"/>
    </location>
</feature>
<comment type="similarity">
    <text evidence="1">Belongs to the class-I aminoacyl-tRNA synthetase family. Glutamate--tRNA ligase type 1 subfamily.</text>
</comment>
<dbReference type="Pfam" id="PF19269">
    <property type="entry name" value="Anticodon_2"/>
    <property type="match status" value="1"/>
</dbReference>
<accession>A0A7C8NTS8</accession>
<feature type="region of interest" description="Disordered" evidence="9">
    <location>
        <begin position="566"/>
        <end position="586"/>
    </location>
</feature>
<proteinExistence type="inferred from homology"/>
<evidence type="ECO:0000313" key="12">
    <source>
        <dbReference type="EMBL" id="KAF3127777.1"/>
    </source>
</evidence>
<dbReference type="SUPFAM" id="SSF48163">
    <property type="entry name" value="An anticodon-binding domain of class I aminoacyl-tRNA synthetases"/>
    <property type="match status" value="1"/>
</dbReference>
<dbReference type="PRINTS" id="PR00987">
    <property type="entry name" value="TRNASYNTHGLU"/>
</dbReference>
<keyword evidence="7" id="KW-0030">Aminoacyl-tRNA synthetase</keyword>
<evidence type="ECO:0000256" key="6">
    <source>
        <dbReference type="ARBA" id="ARBA00022917"/>
    </source>
</evidence>
<dbReference type="Gene3D" id="3.40.50.620">
    <property type="entry name" value="HUPs"/>
    <property type="match status" value="1"/>
</dbReference>
<dbReference type="InterPro" id="IPR020751">
    <property type="entry name" value="aa-tRNA-synth_I_codon-bd_sub2"/>
</dbReference>
<feature type="region of interest" description="Disordered" evidence="9">
    <location>
        <begin position="831"/>
        <end position="870"/>
    </location>
</feature>
<dbReference type="GO" id="GO:0004818">
    <property type="term" value="F:glutamate-tRNA ligase activity"/>
    <property type="evidence" value="ECO:0007669"/>
    <property type="project" value="UniProtKB-EC"/>
</dbReference>
<evidence type="ECO:0000259" key="11">
    <source>
        <dbReference type="Pfam" id="PF19269"/>
    </source>
</evidence>
<evidence type="ECO:0000313" key="13">
    <source>
        <dbReference type="Proteomes" id="UP000480548"/>
    </source>
</evidence>
<keyword evidence="4" id="KW-0547">Nucleotide-binding</keyword>
<feature type="domain" description="Glutamyl/glutaminyl-tRNA synthetase class Ib catalytic" evidence="10">
    <location>
        <begin position="46"/>
        <end position="349"/>
    </location>
</feature>
<feature type="region of interest" description="Disordered" evidence="9">
    <location>
        <begin position="967"/>
        <end position="999"/>
    </location>
</feature>
<feature type="region of interest" description="Disordered" evidence="9">
    <location>
        <begin position="1029"/>
        <end position="1061"/>
    </location>
</feature>
<dbReference type="InterPro" id="IPR033910">
    <property type="entry name" value="GluRS_core"/>
</dbReference>
<dbReference type="InterPro" id="IPR045462">
    <property type="entry name" value="aa-tRNA-synth_I_cd-bd"/>
</dbReference>
<evidence type="ECO:0000256" key="2">
    <source>
        <dbReference type="ARBA" id="ARBA00012835"/>
    </source>
</evidence>
<dbReference type="EMBL" id="WIQZ01000075">
    <property type="protein sequence ID" value="KAF3127777.1"/>
    <property type="molecule type" value="Genomic_DNA"/>
</dbReference>
<evidence type="ECO:0000256" key="4">
    <source>
        <dbReference type="ARBA" id="ARBA00022741"/>
    </source>
</evidence>
<dbReference type="InterPro" id="IPR049940">
    <property type="entry name" value="GluQ/Sye"/>
</dbReference>
<evidence type="ECO:0000256" key="5">
    <source>
        <dbReference type="ARBA" id="ARBA00022840"/>
    </source>
</evidence>
<keyword evidence="6" id="KW-0648">Protein biosynthesis</keyword>
<dbReference type="Pfam" id="PF00749">
    <property type="entry name" value="tRNA-synt_1c"/>
    <property type="match status" value="1"/>
</dbReference>
<dbReference type="AlphaFoldDB" id="A0A7C8NTS8"/>
<evidence type="ECO:0000259" key="10">
    <source>
        <dbReference type="Pfam" id="PF00749"/>
    </source>
</evidence>
<keyword evidence="5" id="KW-0067">ATP-binding</keyword>
<evidence type="ECO:0000256" key="8">
    <source>
        <dbReference type="ARBA" id="ARBA00030865"/>
    </source>
</evidence>
<dbReference type="Gene3D" id="1.10.10.350">
    <property type="match status" value="1"/>
</dbReference>
<dbReference type="InterPro" id="IPR000924">
    <property type="entry name" value="Glu/Gln-tRNA-synth"/>
</dbReference>
<feature type="compositionally biased region" description="Polar residues" evidence="9">
    <location>
        <begin position="984"/>
        <end position="999"/>
    </location>
</feature>
<dbReference type="HAMAP" id="MF_00022">
    <property type="entry name" value="Glu_tRNA_synth_type1"/>
    <property type="match status" value="1"/>
</dbReference>
<dbReference type="InterPro" id="IPR008925">
    <property type="entry name" value="aa_tRNA-synth_I_cd-bd_sf"/>
</dbReference>
<organism evidence="12 13">
    <name type="scientific">Orbilia oligospora</name>
    <name type="common">Nematode-trapping fungus</name>
    <name type="synonym">Arthrobotrys oligospora</name>
    <dbReference type="NCBI Taxonomy" id="2813651"/>
    <lineage>
        <taxon>Eukaryota</taxon>
        <taxon>Fungi</taxon>
        <taxon>Dikarya</taxon>
        <taxon>Ascomycota</taxon>
        <taxon>Pezizomycotina</taxon>
        <taxon>Orbiliomycetes</taxon>
        <taxon>Orbiliales</taxon>
        <taxon>Orbiliaceae</taxon>
        <taxon>Orbilia</taxon>
    </lineage>
</organism>